<dbReference type="Pfam" id="PF14326">
    <property type="entry name" value="DUF4384"/>
    <property type="match status" value="1"/>
</dbReference>
<comment type="caution">
    <text evidence="2">The sequence shown here is derived from an EMBL/GenBank/DDBJ whole genome shotgun (WGS) entry which is preliminary data.</text>
</comment>
<reference evidence="2 3" key="1">
    <citation type="journal article" date="2015" name="Genome Announc.">
        <title>Genome Assemblies of Three Soil-Associated Devosia species: D. insulae, D. limi, and D. soli.</title>
        <authorList>
            <person name="Hassan Y.I."/>
            <person name="Lepp D."/>
            <person name="Zhou T."/>
        </authorList>
    </citation>
    <scope>NUCLEOTIDE SEQUENCE [LARGE SCALE GENOMIC DNA]</scope>
    <source>
        <strain evidence="2 3">DS-56</strain>
    </source>
</reference>
<name>A0A1E5XNL1_9HYPH</name>
<evidence type="ECO:0000313" key="3">
    <source>
        <dbReference type="Proteomes" id="UP000095463"/>
    </source>
</evidence>
<dbReference type="EMBL" id="LAJE02000225">
    <property type="protein sequence ID" value="OEO30183.1"/>
    <property type="molecule type" value="Genomic_DNA"/>
</dbReference>
<accession>A0A1E5XNL1</accession>
<gene>
    <name evidence="2" type="ORF">VW23_022640</name>
</gene>
<dbReference type="InterPro" id="IPR025493">
    <property type="entry name" value="DUF4384"/>
</dbReference>
<dbReference type="Proteomes" id="UP000095463">
    <property type="component" value="Unassembled WGS sequence"/>
</dbReference>
<organism evidence="2 3">
    <name type="scientific">Devosia insulae DS-56</name>
    <dbReference type="NCBI Taxonomy" id="1116389"/>
    <lineage>
        <taxon>Bacteria</taxon>
        <taxon>Pseudomonadati</taxon>
        <taxon>Pseudomonadota</taxon>
        <taxon>Alphaproteobacteria</taxon>
        <taxon>Hyphomicrobiales</taxon>
        <taxon>Devosiaceae</taxon>
        <taxon>Devosia</taxon>
    </lineage>
</organism>
<dbReference type="RefSeq" id="WP_069910605.1">
    <property type="nucleotide sequence ID" value="NZ_LAJE02000225.1"/>
</dbReference>
<dbReference type="AlphaFoldDB" id="A0A1E5XNL1"/>
<feature type="domain" description="DUF4384" evidence="1">
    <location>
        <begin position="59"/>
        <end position="135"/>
    </location>
</feature>
<evidence type="ECO:0000259" key="1">
    <source>
        <dbReference type="Pfam" id="PF14326"/>
    </source>
</evidence>
<keyword evidence="3" id="KW-1185">Reference proteome</keyword>
<dbReference type="OrthoDB" id="9814546at2"/>
<protein>
    <recommendedName>
        <fullName evidence="1">DUF4384 domain-containing protein</fullName>
    </recommendedName>
</protein>
<evidence type="ECO:0000313" key="2">
    <source>
        <dbReference type="EMBL" id="OEO30183.1"/>
    </source>
</evidence>
<sequence length="187" mass="19229">MNWAAAAAVASLTMVSPGIGAPPPELALNKAQLLLQAVAPQPAAGFLVEAWADSPDGAYSIGEEVRLFIRGSRDAYYTVLTVGPSGEVLQLYPPADGVPLLVQAGEVLSIPGQDDAVSIRAAYPAGRELIRIVGSLAPLSILPGARGAADLAAAELQAAMLRLPEGLAMTDLYLTTLADAPCRCVGR</sequence>
<proteinExistence type="predicted"/>